<dbReference type="Gene3D" id="3.30.2010.10">
    <property type="entry name" value="Metalloproteases ('zincins'), catalytic domain"/>
    <property type="match status" value="1"/>
</dbReference>
<keyword evidence="4" id="KW-0378">Hydrolase</keyword>
<evidence type="ECO:0000256" key="7">
    <source>
        <dbReference type="SAM" id="MobiDB-lite"/>
    </source>
</evidence>
<dbReference type="PANTHER" id="PTHR34978">
    <property type="entry name" value="POSSIBLE SENSOR-TRANSDUCER PROTEIN BLAR"/>
    <property type="match status" value="1"/>
</dbReference>
<reference evidence="10 11" key="1">
    <citation type="submission" date="2022-04" db="EMBL/GenBank/DDBJ databases">
        <title>Genome diversity in the genus Frankia.</title>
        <authorList>
            <person name="Carlos-Shanley C."/>
            <person name="Hahn D."/>
        </authorList>
    </citation>
    <scope>NUCLEOTIDE SEQUENCE [LARGE SCALE GENOMIC DNA]</scope>
    <source>
        <strain evidence="10 11">Ag45/Mut15</strain>
    </source>
</reference>
<feature type="transmembrane region" description="Helical" evidence="8">
    <location>
        <begin position="88"/>
        <end position="110"/>
    </location>
</feature>
<feature type="region of interest" description="Disordered" evidence="7">
    <location>
        <begin position="377"/>
        <end position="400"/>
    </location>
</feature>
<accession>A0ABT0JWF7</accession>
<gene>
    <name evidence="10" type="ORF">MXD59_07050</name>
</gene>
<evidence type="ECO:0000256" key="5">
    <source>
        <dbReference type="ARBA" id="ARBA00022833"/>
    </source>
</evidence>
<keyword evidence="11" id="KW-1185">Reference proteome</keyword>
<keyword evidence="5" id="KW-0862">Zinc</keyword>
<feature type="transmembrane region" description="Helical" evidence="8">
    <location>
        <begin position="423"/>
        <end position="446"/>
    </location>
</feature>
<dbReference type="CDD" id="cd07326">
    <property type="entry name" value="M56_BlaR1_MecR1_like"/>
    <property type="match status" value="1"/>
</dbReference>
<comment type="caution">
    <text evidence="10">The sequence shown here is derived from an EMBL/GenBank/DDBJ whole genome shotgun (WGS) entry which is preliminary data.</text>
</comment>
<dbReference type="InterPro" id="IPR001915">
    <property type="entry name" value="Peptidase_M48"/>
</dbReference>
<keyword evidence="6" id="KW-0482">Metalloprotease</keyword>
<feature type="transmembrane region" description="Helical" evidence="8">
    <location>
        <begin position="34"/>
        <end position="59"/>
    </location>
</feature>
<organism evidence="10 11">
    <name type="scientific">Frankia umida</name>
    <dbReference type="NCBI Taxonomy" id="573489"/>
    <lineage>
        <taxon>Bacteria</taxon>
        <taxon>Bacillati</taxon>
        <taxon>Actinomycetota</taxon>
        <taxon>Actinomycetes</taxon>
        <taxon>Frankiales</taxon>
        <taxon>Frankiaceae</taxon>
        <taxon>Frankia</taxon>
    </lineage>
</organism>
<evidence type="ECO:0000313" key="11">
    <source>
        <dbReference type="Proteomes" id="UP001201873"/>
    </source>
</evidence>
<evidence type="ECO:0000256" key="3">
    <source>
        <dbReference type="ARBA" id="ARBA00022723"/>
    </source>
</evidence>
<evidence type="ECO:0000313" key="10">
    <source>
        <dbReference type="EMBL" id="MCK9875532.1"/>
    </source>
</evidence>
<keyword evidence="8" id="KW-0812">Transmembrane</keyword>
<feature type="domain" description="Peptidase M48" evidence="9">
    <location>
        <begin position="237"/>
        <end position="287"/>
    </location>
</feature>
<evidence type="ECO:0000256" key="2">
    <source>
        <dbReference type="ARBA" id="ARBA00022670"/>
    </source>
</evidence>
<name>A0ABT0JWF7_9ACTN</name>
<evidence type="ECO:0000256" key="6">
    <source>
        <dbReference type="ARBA" id="ARBA00023049"/>
    </source>
</evidence>
<feature type="region of interest" description="Disordered" evidence="7">
    <location>
        <begin position="130"/>
        <end position="210"/>
    </location>
</feature>
<evidence type="ECO:0000256" key="4">
    <source>
        <dbReference type="ARBA" id="ARBA00022801"/>
    </source>
</evidence>
<evidence type="ECO:0000259" key="9">
    <source>
        <dbReference type="Pfam" id="PF01435"/>
    </source>
</evidence>
<proteinExistence type="predicted"/>
<keyword evidence="8" id="KW-0472">Membrane</keyword>
<dbReference type="InterPro" id="IPR052173">
    <property type="entry name" value="Beta-lactam_resp_regulator"/>
</dbReference>
<keyword evidence="2" id="KW-0645">Protease</keyword>
<comment type="cofactor">
    <cofactor evidence="1">
        <name>Zn(2+)</name>
        <dbReference type="ChEBI" id="CHEBI:29105"/>
    </cofactor>
</comment>
<keyword evidence="3" id="KW-0479">Metal-binding</keyword>
<protein>
    <submittedName>
        <fullName evidence="10">M56 family metallopeptidase</fullName>
    </submittedName>
</protein>
<evidence type="ECO:0000256" key="8">
    <source>
        <dbReference type="SAM" id="Phobius"/>
    </source>
</evidence>
<evidence type="ECO:0000256" key="1">
    <source>
        <dbReference type="ARBA" id="ARBA00001947"/>
    </source>
</evidence>
<dbReference type="PANTHER" id="PTHR34978:SF3">
    <property type="entry name" value="SLR0241 PROTEIN"/>
    <property type="match status" value="1"/>
</dbReference>
<sequence>MTTAALLALFAGVLAWPVPRLLAAARWPHRYPRAAILLWQAIGLAGGVSALLAAVAFTVSPLAASTPSAIIDHLTNVAAGEPLAGLRWINLVGLALATALAGRLFGVLGASTAATLRERHRHRHLVDLAGRRHRRHDTHDPTGHLFSPAGGLPTTEPFSPTGHHDHLVPGDRLPPEQPVSGLTYPSPATSGHPTTGGADDGENNGPIPDESVTIRAVTSCCLCEHRDRAGIRLRILDHPIAVAYCVPGVRHARVVVSRGLLNTLAADELDAVLAHEAAHVAGRHDLVIQPFVAWERTFPFLGPAREATAAVSLLVEMLADDAAGRQTSRPALARALARIGVTRAPVPAGALSILGANGALGANGTLADAAGIRTAGAGGTAATHGHGREGGHEGPVGVGPSRGITNPVISRIARLLDPPAVHWWQALVAYLGAAAVLATPPLIILIG</sequence>
<keyword evidence="8" id="KW-1133">Transmembrane helix</keyword>
<dbReference type="Proteomes" id="UP001201873">
    <property type="component" value="Unassembled WGS sequence"/>
</dbReference>
<dbReference type="Pfam" id="PF01435">
    <property type="entry name" value="Peptidase_M48"/>
    <property type="match status" value="1"/>
</dbReference>
<dbReference type="EMBL" id="JALKFT010000005">
    <property type="protein sequence ID" value="MCK9875532.1"/>
    <property type="molecule type" value="Genomic_DNA"/>
</dbReference>
<dbReference type="RefSeq" id="WP_248823970.1">
    <property type="nucleotide sequence ID" value="NZ_JALKFT010000005.1"/>
</dbReference>